<accession>A0AAW7ZF25</accession>
<gene>
    <name evidence="7" type="ORF">P6N53_14270</name>
</gene>
<dbReference type="PROSITE" id="PS50123">
    <property type="entry name" value="CHER"/>
    <property type="match status" value="1"/>
</dbReference>
<keyword evidence="4" id="KW-0808">Transferase</keyword>
<evidence type="ECO:0000313" key="7">
    <source>
        <dbReference type="EMBL" id="MDO7788389.1"/>
    </source>
</evidence>
<dbReference type="RefSeq" id="WP_304544285.1">
    <property type="nucleotide sequence ID" value="NZ_JARPTC010000021.1"/>
</dbReference>
<sequence length="256" mass="29831">MSEFLRFKEMVYNSFGLDLNSYKENQLKRRLDSMLSRKNFSDYQSFFNHLKLEKKAWPEFLDYLTINVSEFFRDVKMFQSLETNIFPELLKTKSNLKIWSAACSNGCEPYTIAIILNEISMGKRHQIDATDLDKTILQAALAGSYTADSVRNIHKDRLSKYFTLDNGKYNVCQQIKGKVTFKQHNLLSDNYPIGYDLIVCRNVTIYFTREAQDKVNSRFAQSLNKGGFLFIGGSETIFNYLDLGFEKVSPCFYRKK</sequence>
<dbReference type="SUPFAM" id="SSF53335">
    <property type="entry name" value="S-adenosyl-L-methionine-dependent methyltransferases"/>
    <property type="match status" value="1"/>
</dbReference>
<dbReference type="Gene3D" id="3.40.50.150">
    <property type="entry name" value="Vaccinia Virus protein VP39"/>
    <property type="match status" value="1"/>
</dbReference>
<dbReference type="InterPro" id="IPR022642">
    <property type="entry name" value="CheR_C"/>
</dbReference>
<dbReference type="Pfam" id="PF01739">
    <property type="entry name" value="CheR"/>
    <property type="match status" value="1"/>
</dbReference>
<keyword evidence="8" id="KW-1185">Reference proteome</keyword>
<proteinExistence type="predicted"/>
<dbReference type="InterPro" id="IPR000780">
    <property type="entry name" value="CheR_MeTrfase"/>
</dbReference>
<evidence type="ECO:0000256" key="2">
    <source>
        <dbReference type="ARBA" id="ARBA00012534"/>
    </source>
</evidence>
<name>A0AAW7ZF25_9FIRM</name>
<dbReference type="Gene3D" id="1.10.155.10">
    <property type="entry name" value="Chemotaxis receptor methyltransferase CheR, N-terminal domain"/>
    <property type="match status" value="1"/>
</dbReference>
<dbReference type="EC" id="2.1.1.80" evidence="2"/>
<evidence type="ECO:0000259" key="6">
    <source>
        <dbReference type="PROSITE" id="PS50123"/>
    </source>
</evidence>
<keyword evidence="5" id="KW-0949">S-adenosyl-L-methionine</keyword>
<evidence type="ECO:0000313" key="8">
    <source>
        <dbReference type="Proteomes" id="UP001172911"/>
    </source>
</evidence>
<dbReference type="InterPro" id="IPR036804">
    <property type="entry name" value="CheR_N_sf"/>
</dbReference>
<feature type="domain" description="CheR-type methyltransferase" evidence="6">
    <location>
        <begin position="1"/>
        <end position="256"/>
    </location>
</feature>
<evidence type="ECO:0000256" key="5">
    <source>
        <dbReference type="ARBA" id="ARBA00022691"/>
    </source>
</evidence>
<evidence type="ECO:0000256" key="4">
    <source>
        <dbReference type="ARBA" id="ARBA00022679"/>
    </source>
</evidence>
<dbReference type="GO" id="GO:0008983">
    <property type="term" value="F:protein-glutamate O-methyltransferase activity"/>
    <property type="evidence" value="ECO:0007669"/>
    <property type="project" value="UniProtKB-EC"/>
</dbReference>
<dbReference type="PANTHER" id="PTHR24422">
    <property type="entry name" value="CHEMOTAXIS PROTEIN METHYLTRANSFERASE"/>
    <property type="match status" value="1"/>
</dbReference>
<reference evidence="7" key="1">
    <citation type="journal article" date="2023" name="J. Hazard. Mater.">
        <title>Anaerobic biodegradation of pyrene and benzo[a]pyrene by a new sulfate-reducing Desulforamulus aquiferis strain DSA.</title>
        <authorList>
            <person name="Zhang Z."/>
            <person name="Sun J."/>
            <person name="Gong X."/>
            <person name="Wang C."/>
            <person name="Wang H."/>
        </authorList>
    </citation>
    <scope>NUCLEOTIDE SEQUENCE</scope>
    <source>
        <strain evidence="7">DSA</strain>
    </source>
</reference>
<dbReference type="EMBL" id="JARPTC010000021">
    <property type="protein sequence ID" value="MDO7788389.1"/>
    <property type="molecule type" value="Genomic_DNA"/>
</dbReference>
<organism evidence="7 8">
    <name type="scientific">Desulforamulus aquiferis</name>
    <dbReference type="NCBI Taxonomy" id="1397668"/>
    <lineage>
        <taxon>Bacteria</taxon>
        <taxon>Bacillati</taxon>
        <taxon>Bacillota</taxon>
        <taxon>Clostridia</taxon>
        <taxon>Eubacteriales</taxon>
        <taxon>Peptococcaceae</taxon>
        <taxon>Desulforamulus</taxon>
    </lineage>
</organism>
<evidence type="ECO:0000256" key="3">
    <source>
        <dbReference type="ARBA" id="ARBA00022603"/>
    </source>
</evidence>
<keyword evidence="3" id="KW-0489">Methyltransferase</keyword>
<dbReference type="PANTHER" id="PTHR24422:SF19">
    <property type="entry name" value="CHEMOTAXIS PROTEIN METHYLTRANSFERASE"/>
    <property type="match status" value="1"/>
</dbReference>
<dbReference type="PRINTS" id="PR00996">
    <property type="entry name" value="CHERMTFRASE"/>
</dbReference>
<dbReference type="InterPro" id="IPR029063">
    <property type="entry name" value="SAM-dependent_MTases_sf"/>
</dbReference>
<dbReference type="GO" id="GO:0032259">
    <property type="term" value="P:methylation"/>
    <property type="evidence" value="ECO:0007669"/>
    <property type="project" value="UniProtKB-KW"/>
</dbReference>
<evidence type="ECO:0000256" key="1">
    <source>
        <dbReference type="ARBA" id="ARBA00001541"/>
    </source>
</evidence>
<dbReference type="InterPro" id="IPR050903">
    <property type="entry name" value="Bact_Chemotaxis_MeTrfase"/>
</dbReference>
<dbReference type="SUPFAM" id="SSF47757">
    <property type="entry name" value="Chemotaxis receptor methyltransferase CheR, N-terminal domain"/>
    <property type="match status" value="1"/>
</dbReference>
<dbReference type="InterPro" id="IPR022641">
    <property type="entry name" value="CheR_N"/>
</dbReference>
<dbReference type="Proteomes" id="UP001172911">
    <property type="component" value="Unassembled WGS sequence"/>
</dbReference>
<comment type="caution">
    <text evidence="7">The sequence shown here is derived from an EMBL/GenBank/DDBJ whole genome shotgun (WGS) entry which is preliminary data.</text>
</comment>
<dbReference type="SMART" id="SM00138">
    <property type="entry name" value="MeTrc"/>
    <property type="match status" value="1"/>
</dbReference>
<protein>
    <recommendedName>
        <fullName evidence="2">protein-glutamate O-methyltransferase</fullName>
        <ecNumber evidence="2">2.1.1.80</ecNumber>
    </recommendedName>
</protein>
<reference evidence="7" key="2">
    <citation type="submission" date="2023-03" db="EMBL/GenBank/DDBJ databases">
        <authorList>
            <person name="Zhang Z."/>
        </authorList>
    </citation>
    <scope>NUCLEOTIDE SEQUENCE</scope>
    <source>
        <strain evidence="7">DSA</strain>
    </source>
</reference>
<dbReference type="AlphaFoldDB" id="A0AAW7ZF25"/>
<dbReference type="Pfam" id="PF03705">
    <property type="entry name" value="CheR_N"/>
    <property type="match status" value="1"/>
</dbReference>
<comment type="catalytic activity">
    <reaction evidence="1">
        <text>L-glutamyl-[protein] + S-adenosyl-L-methionine = [protein]-L-glutamate 5-O-methyl ester + S-adenosyl-L-homocysteine</text>
        <dbReference type="Rhea" id="RHEA:24452"/>
        <dbReference type="Rhea" id="RHEA-COMP:10208"/>
        <dbReference type="Rhea" id="RHEA-COMP:10311"/>
        <dbReference type="ChEBI" id="CHEBI:29973"/>
        <dbReference type="ChEBI" id="CHEBI:57856"/>
        <dbReference type="ChEBI" id="CHEBI:59789"/>
        <dbReference type="ChEBI" id="CHEBI:82795"/>
        <dbReference type="EC" id="2.1.1.80"/>
    </reaction>
</comment>